<evidence type="ECO:0000313" key="7">
    <source>
        <dbReference type="Proteomes" id="UP001501822"/>
    </source>
</evidence>
<dbReference type="PANTHER" id="PTHR30204">
    <property type="entry name" value="REDOX-CYCLING DRUG-SENSING TRANSCRIPTIONAL ACTIVATOR SOXR"/>
    <property type="match status" value="1"/>
</dbReference>
<dbReference type="InterPro" id="IPR047057">
    <property type="entry name" value="MerR_fam"/>
</dbReference>
<dbReference type="Gene3D" id="1.10.1660.10">
    <property type="match status" value="1"/>
</dbReference>
<sequence>MTWSIAQVARMSGVTSRTLRHYDEIGLLPPAYVGGNGYRYYEQEQLLRLQQILVLRELGVGLAEIAEAIDSEPSTVAALRRHHARLLAERERLGVLADTVARTIAELEGGGDEVAPKINRPENLFAGFDSSQYDEEARERWPEQYAQSRQVVAETTPEQMETWQRDATAHMIRMAELKVAGAAPDDPAVLDEVEWNYRSVSRFWQPDACAYTKLGEMYVDDPRFRENYEKITEGLAEFQRDAMAAYARARLS</sequence>
<dbReference type="PROSITE" id="PS50937">
    <property type="entry name" value="HTH_MERR_2"/>
    <property type="match status" value="1"/>
</dbReference>
<dbReference type="EMBL" id="BAAABM010000037">
    <property type="protein sequence ID" value="GAA0347161.1"/>
    <property type="molecule type" value="Genomic_DNA"/>
</dbReference>
<dbReference type="PROSITE" id="PS00552">
    <property type="entry name" value="HTH_MERR_1"/>
    <property type="match status" value="1"/>
</dbReference>
<protein>
    <submittedName>
        <fullName evidence="6">MerR family transcriptional regulator</fullName>
    </submittedName>
</protein>
<evidence type="ECO:0000256" key="3">
    <source>
        <dbReference type="ARBA" id="ARBA00023159"/>
    </source>
</evidence>
<keyword evidence="3" id="KW-0010">Activator</keyword>
<dbReference type="InterPro" id="IPR036244">
    <property type="entry name" value="TipA-like_antibiotic-bd"/>
</dbReference>
<accession>A0ABN0WUK2</accession>
<dbReference type="Gene3D" id="1.10.490.50">
    <property type="entry name" value="Antibiotic binding domain of TipA-like multidrug resistance regulators"/>
    <property type="match status" value="1"/>
</dbReference>
<dbReference type="PRINTS" id="PR00040">
    <property type="entry name" value="HTHMERR"/>
</dbReference>
<evidence type="ECO:0000313" key="6">
    <source>
        <dbReference type="EMBL" id="GAA0347161.1"/>
    </source>
</evidence>
<proteinExistence type="predicted"/>
<dbReference type="Proteomes" id="UP001501822">
    <property type="component" value="Unassembled WGS sequence"/>
</dbReference>
<feature type="domain" description="HTH merR-type" evidence="5">
    <location>
        <begin position="2"/>
        <end position="71"/>
    </location>
</feature>
<keyword evidence="1" id="KW-0805">Transcription regulation</keyword>
<comment type="caution">
    <text evidence="6">The sequence shown here is derived from an EMBL/GenBank/DDBJ whole genome shotgun (WGS) entry which is preliminary data.</text>
</comment>
<dbReference type="InterPro" id="IPR009061">
    <property type="entry name" value="DNA-bd_dom_put_sf"/>
</dbReference>
<gene>
    <name evidence="6" type="ORF">GCM10010151_41020</name>
</gene>
<keyword evidence="7" id="KW-1185">Reference proteome</keyword>
<organism evidence="6 7">
    <name type="scientific">Actinoallomurus spadix</name>
    <dbReference type="NCBI Taxonomy" id="79912"/>
    <lineage>
        <taxon>Bacteria</taxon>
        <taxon>Bacillati</taxon>
        <taxon>Actinomycetota</taxon>
        <taxon>Actinomycetes</taxon>
        <taxon>Streptosporangiales</taxon>
        <taxon>Thermomonosporaceae</taxon>
        <taxon>Actinoallomurus</taxon>
    </lineage>
</organism>
<evidence type="ECO:0000256" key="1">
    <source>
        <dbReference type="ARBA" id="ARBA00023015"/>
    </source>
</evidence>
<evidence type="ECO:0000256" key="2">
    <source>
        <dbReference type="ARBA" id="ARBA00023125"/>
    </source>
</evidence>
<dbReference type="InterPro" id="IPR012925">
    <property type="entry name" value="TipAS_dom"/>
</dbReference>
<dbReference type="InterPro" id="IPR000551">
    <property type="entry name" value="MerR-type_HTH_dom"/>
</dbReference>
<reference evidence="6 7" key="1">
    <citation type="journal article" date="2019" name="Int. J. Syst. Evol. Microbiol.">
        <title>The Global Catalogue of Microorganisms (GCM) 10K type strain sequencing project: providing services to taxonomists for standard genome sequencing and annotation.</title>
        <authorList>
            <consortium name="The Broad Institute Genomics Platform"/>
            <consortium name="The Broad Institute Genome Sequencing Center for Infectious Disease"/>
            <person name="Wu L."/>
            <person name="Ma J."/>
        </authorList>
    </citation>
    <scope>NUCLEOTIDE SEQUENCE [LARGE SCALE GENOMIC DNA]</scope>
    <source>
        <strain evidence="6 7">JCM 3146</strain>
    </source>
</reference>
<dbReference type="SUPFAM" id="SSF89082">
    <property type="entry name" value="Antibiotic binding domain of TipA-like multidrug resistance regulators"/>
    <property type="match status" value="1"/>
</dbReference>
<keyword evidence="2" id="KW-0238">DNA-binding</keyword>
<keyword evidence="4" id="KW-0804">Transcription</keyword>
<dbReference type="SUPFAM" id="SSF46955">
    <property type="entry name" value="Putative DNA-binding domain"/>
    <property type="match status" value="1"/>
</dbReference>
<name>A0ABN0WUK2_9ACTN</name>
<dbReference type="CDD" id="cd01106">
    <property type="entry name" value="HTH_TipAL-Mta"/>
    <property type="match status" value="1"/>
</dbReference>
<dbReference type="RefSeq" id="WP_252801130.1">
    <property type="nucleotide sequence ID" value="NZ_BAAABM010000037.1"/>
</dbReference>
<dbReference type="Pfam" id="PF07739">
    <property type="entry name" value="TipAS"/>
    <property type="match status" value="1"/>
</dbReference>
<evidence type="ECO:0000256" key="4">
    <source>
        <dbReference type="ARBA" id="ARBA00023163"/>
    </source>
</evidence>
<evidence type="ECO:0000259" key="5">
    <source>
        <dbReference type="PROSITE" id="PS50937"/>
    </source>
</evidence>
<dbReference type="Pfam" id="PF13411">
    <property type="entry name" value="MerR_1"/>
    <property type="match status" value="1"/>
</dbReference>
<dbReference type="PANTHER" id="PTHR30204:SF90">
    <property type="entry name" value="HTH-TYPE TRANSCRIPTIONAL ACTIVATOR MTA"/>
    <property type="match status" value="1"/>
</dbReference>
<dbReference type="SMART" id="SM00422">
    <property type="entry name" value="HTH_MERR"/>
    <property type="match status" value="1"/>
</dbReference>